<keyword evidence="1" id="KW-0732">Signal</keyword>
<sequence>MIKKLSYPLMVFSILLTACSSKDITINQGSISSQVNDTTPVISNVKTNFPKKDGWYVVPKNSGELDVSVNATNVETILFWAVPTGTEAWGERELIGYDINGEDGWNLTWNISETSLHHRIAIQALGSDGKTITNETIQITNE</sequence>
<dbReference type="EMBL" id="WJXB01000010">
    <property type="protein sequence ID" value="MRN55782.1"/>
    <property type="molecule type" value="Genomic_DNA"/>
</dbReference>
<dbReference type="Proteomes" id="UP000463051">
    <property type="component" value="Unassembled WGS sequence"/>
</dbReference>
<feature type="signal peptide" evidence="1">
    <location>
        <begin position="1"/>
        <end position="20"/>
    </location>
</feature>
<protein>
    <recommendedName>
        <fullName evidence="4">Lipoprotein</fullName>
    </recommendedName>
</protein>
<organism evidence="2 3">
    <name type="scientific">Paenibacillus monticola</name>
    <dbReference type="NCBI Taxonomy" id="2666075"/>
    <lineage>
        <taxon>Bacteria</taxon>
        <taxon>Bacillati</taxon>
        <taxon>Bacillota</taxon>
        <taxon>Bacilli</taxon>
        <taxon>Bacillales</taxon>
        <taxon>Paenibacillaceae</taxon>
        <taxon>Paenibacillus</taxon>
    </lineage>
</organism>
<name>A0A7X2H922_9BACL</name>
<dbReference type="AlphaFoldDB" id="A0A7X2H922"/>
<keyword evidence="3" id="KW-1185">Reference proteome</keyword>
<proteinExistence type="predicted"/>
<evidence type="ECO:0000256" key="1">
    <source>
        <dbReference type="SAM" id="SignalP"/>
    </source>
</evidence>
<evidence type="ECO:0000313" key="2">
    <source>
        <dbReference type="EMBL" id="MRN55782.1"/>
    </source>
</evidence>
<dbReference type="PROSITE" id="PS51257">
    <property type="entry name" value="PROKAR_LIPOPROTEIN"/>
    <property type="match status" value="1"/>
</dbReference>
<feature type="chain" id="PRO_5038756186" description="Lipoprotein" evidence="1">
    <location>
        <begin position="21"/>
        <end position="142"/>
    </location>
</feature>
<accession>A0A7X2H922</accession>
<evidence type="ECO:0000313" key="3">
    <source>
        <dbReference type="Proteomes" id="UP000463051"/>
    </source>
</evidence>
<evidence type="ECO:0008006" key="4">
    <source>
        <dbReference type="Google" id="ProtNLM"/>
    </source>
</evidence>
<dbReference type="RefSeq" id="WP_154121274.1">
    <property type="nucleotide sequence ID" value="NZ_WJXB01000010.1"/>
</dbReference>
<comment type="caution">
    <text evidence="2">The sequence shown here is derived from an EMBL/GenBank/DDBJ whole genome shotgun (WGS) entry which is preliminary data.</text>
</comment>
<gene>
    <name evidence="2" type="ORF">GJB61_22625</name>
</gene>
<reference evidence="2 3" key="1">
    <citation type="submission" date="2019-11" db="EMBL/GenBank/DDBJ databases">
        <title>Paenibacillus monticola sp. nov., a novel PGPR strain isolated from mountain sample in China.</title>
        <authorList>
            <person name="Zhao Q."/>
            <person name="Li H.-P."/>
            <person name="Zhang J.-L."/>
        </authorList>
    </citation>
    <scope>NUCLEOTIDE SEQUENCE [LARGE SCALE GENOMIC DNA]</scope>
    <source>
        <strain evidence="2 3">LC-T2</strain>
    </source>
</reference>